<reference evidence="3 4" key="1">
    <citation type="journal article" date="2011" name="J. Bacteriol.">
        <title>Draft Genome Sequence of Gordonia neofelifaecis NRRL B-59395, a Cholesterol-Degrading Actinomycete.</title>
        <authorList>
            <person name="Ge F."/>
            <person name="Li W."/>
            <person name="Chen G."/>
            <person name="Liu Y."/>
            <person name="Zhang G."/>
            <person name="Yong B."/>
            <person name="Wang Q."/>
            <person name="Wang N."/>
            <person name="Huang Z."/>
            <person name="Li W."/>
            <person name="Wang J."/>
            <person name="Wu C."/>
            <person name="Xie Q."/>
            <person name="Liu G."/>
        </authorList>
    </citation>
    <scope>NUCLEOTIDE SEQUENCE [LARGE SCALE GENOMIC DNA]</scope>
    <source>
        <strain evidence="3 4">NRRL B-59395</strain>
    </source>
</reference>
<accession>F1YIS1</accession>
<evidence type="ECO:0000313" key="3">
    <source>
        <dbReference type="EMBL" id="EGD55379.1"/>
    </source>
</evidence>
<gene>
    <name evidence="3" type="ORF">SCNU_08976</name>
</gene>
<dbReference type="eggNOG" id="ENOG50348T2">
    <property type="taxonomic scope" value="Bacteria"/>
</dbReference>
<dbReference type="Proteomes" id="UP000035065">
    <property type="component" value="Unassembled WGS sequence"/>
</dbReference>
<feature type="transmembrane region" description="Helical" evidence="2">
    <location>
        <begin position="250"/>
        <end position="270"/>
    </location>
</feature>
<proteinExistence type="predicted"/>
<dbReference type="AlphaFoldDB" id="F1YIS1"/>
<feature type="compositionally biased region" description="Acidic residues" evidence="1">
    <location>
        <begin position="153"/>
        <end position="163"/>
    </location>
</feature>
<sequence>MAKESEPRAKPITVSELIARSESSGSAFPKSDEDDRPTRRVIGASGMPSHTPSERDANAVTGIIPVVDDSSLEPVPSDDLLGVDLPPLEYRTSTGSTQPDPDLTSTTQLSPVASDETGTDDYDAYTDSYAEYDDEYEDDESGHRRVASAADLEAAEAEEAEAEAEAKERADELADAESERKRQAHSPSALMGWLSLAGEVVIGLAAGAGLFWGFTELWKRYIYLALILAVVVIFAIVTFAHVLRKRDLPTTLLALGVGMLVTIGPLVLLAA</sequence>
<feature type="transmembrane region" description="Helical" evidence="2">
    <location>
        <begin position="190"/>
        <end position="215"/>
    </location>
</feature>
<protein>
    <recommendedName>
        <fullName evidence="5">Transmembrane protein</fullName>
    </recommendedName>
</protein>
<evidence type="ECO:0008006" key="5">
    <source>
        <dbReference type="Google" id="ProtNLM"/>
    </source>
</evidence>
<dbReference type="EMBL" id="AEUD01000006">
    <property type="protein sequence ID" value="EGD55379.1"/>
    <property type="molecule type" value="Genomic_DNA"/>
</dbReference>
<dbReference type="RefSeq" id="WP_009679027.1">
    <property type="nucleotide sequence ID" value="NZ_AEUD01000006.1"/>
</dbReference>
<organism evidence="3 4">
    <name type="scientific">Gordonia neofelifaecis NRRL B-59395</name>
    <dbReference type="NCBI Taxonomy" id="644548"/>
    <lineage>
        <taxon>Bacteria</taxon>
        <taxon>Bacillati</taxon>
        <taxon>Actinomycetota</taxon>
        <taxon>Actinomycetes</taxon>
        <taxon>Mycobacteriales</taxon>
        <taxon>Gordoniaceae</taxon>
        <taxon>Gordonia</taxon>
    </lineage>
</organism>
<dbReference type="STRING" id="644548.SCNU_08976"/>
<evidence type="ECO:0000256" key="1">
    <source>
        <dbReference type="SAM" id="MobiDB-lite"/>
    </source>
</evidence>
<evidence type="ECO:0000313" key="4">
    <source>
        <dbReference type="Proteomes" id="UP000035065"/>
    </source>
</evidence>
<keyword evidence="2" id="KW-0812">Transmembrane</keyword>
<evidence type="ECO:0000256" key="2">
    <source>
        <dbReference type="SAM" id="Phobius"/>
    </source>
</evidence>
<feature type="compositionally biased region" description="Basic and acidic residues" evidence="1">
    <location>
        <begin position="164"/>
        <end position="181"/>
    </location>
</feature>
<feature type="transmembrane region" description="Helical" evidence="2">
    <location>
        <begin position="221"/>
        <end position="243"/>
    </location>
</feature>
<keyword evidence="2" id="KW-1133">Transmembrane helix</keyword>
<feature type="region of interest" description="Disordered" evidence="1">
    <location>
        <begin position="1"/>
        <end position="183"/>
    </location>
</feature>
<keyword evidence="2" id="KW-0472">Membrane</keyword>
<comment type="caution">
    <text evidence="3">The sequence shown here is derived from an EMBL/GenBank/DDBJ whole genome shotgun (WGS) entry which is preliminary data.</text>
</comment>
<keyword evidence="4" id="KW-1185">Reference proteome</keyword>
<dbReference type="OrthoDB" id="4382213at2"/>
<feature type="compositionally biased region" description="Acidic residues" evidence="1">
    <location>
        <begin position="117"/>
        <end position="140"/>
    </location>
</feature>
<name>F1YIS1_9ACTN</name>
<feature type="compositionally biased region" description="Polar residues" evidence="1">
    <location>
        <begin position="91"/>
        <end position="111"/>
    </location>
</feature>